<dbReference type="EMBL" id="JBHLTM010000077">
    <property type="protein sequence ID" value="MFC0686865.1"/>
    <property type="molecule type" value="Genomic_DNA"/>
</dbReference>
<accession>A0ABV6SC90</accession>
<organism evidence="1 2">
    <name type="scientific">Novosphingobium clariflavum</name>
    <dbReference type="NCBI Taxonomy" id="2029884"/>
    <lineage>
        <taxon>Bacteria</taxon>
        <taxon>Pseudomonadati</taxon>
        <taxon>Pseudomonadota</taxon>
        <taxon>Alphaproteobacteria</taxon>
        <taxon>Sphingomonadales</taxon>
        <taxon>Sphingomonadaceae</taxon>
        <taxon>Novosphingobium</taxon>
    </lineage>
</organism>
<gene>
    <name evidence="1" type="ORF">ACFFF8_19965</name>
</gene>
<dbReference type="RefSeq" id="WP_267223671.1">
    <property type="nucleotide sequence ID" value="NZ_JAPCWC010000026.1"/>
</dbReference>
<protein>
    <recommendedName>
        <fullName evidence="3">CHAD domain-containing protein</fullName>
    </recommendedName>
</protein>
<dbReference type="Proteomes" id="UP001589858">
    <property type="component" value="Unassembled WGS sequence"/>
</dbReference>
<name>A0ABV6SC90_9SPHN</name>
<sequence>MSARHRFKAETLAALFQAVEMDDVVDPVVSLPDPVPVACSEKDMKACFDLCVQFWHEHADRRALCDLVATLLVTGDLPQDARVRYKHIRASYKQLRFALVLYGRRHKAPLLFRSTVALMGHLQDAFRNRRRLAVPAYALLLRLFLLWPAWLAVRREVEQVRLDDATGFLAFRKLEFRRLASWLGEGALTGRRFHMMRKVVSRQVSFYDAMRTLRPDEQVYRMSRFLSAINGLMGSMHDNLVEQAGNGHRDYNRDRFPMPADIRWRLEALTASYPLAAAA</sequence>
<evidence type="ECO:0000313" key="2">
    <source>
        <dbReference type="Proteomes" id="UP001589858"/>
    </source>
</evidence>
<reference evidence="1 2" key="1">
    <citation type="submission" date="2024-09" db="EMBL/GenBank/DDBJ databases">
        <authorList>
            <person name="Sun Q."/>
            <person name="Mori K."/>
        </authorList>
    </citation>
    <scope>NUCLEOTIDE SEQUENCE [LARGE SCALE GENOMIC DNA]</scope>
    <source>
        <strain evidence="1 2">CICC 11035S</strain>
    </source>
</reference>
<keyword evidence="2" id="KW-1185">Reference proteome</keyword>
<proteinExistence type="predicted"/>
<evidence type="ECO:0000313" key="1">
    <source>
        <dbReference type="EMBL" id="MFC0686865.1"/>
    </source>
</evidence>
<comment type="caution">
    <text evidence="1">The sequence shown here is derived from an EMBL/GenBank/DDBJ whole genome shotgun (WGS) entry which is preliminary data.</text>
</comment>
<evidence type="ECO:0008006" key="3">
    <source>
        <dbReference type="Google" id="ProtNLM"/>
    </source>
</evidence>